<dbReference type="OrthoDB" id="9808959at2"/>
<dbReference type="AlphaFoldDB" id="A0A2T7GAU4"/>
<evidence type="ECO:0000259" key="1">
    <source>
        <dbReference type="PROSITE" id="PS51750"/>
    </source>
</evidence>
<feature type="domain" description="Bro-N" evidence="1">
    <location>
        <begin position="1"/>
        <end position="75"/>
    </location>
</feature>
<dbReference type="InterPro" id="IPR003497">
    <property type="entry name" value="BRO_N_domain"/>
</dbReference>
<comment type="caution">
    <text evidence="2">The sequence shown here is derived from an EMBL/GenBank/DDBJ whole genome shotgun (WGS) entry which is preliminary data.</text>
</comment>
<dbReference type="EMBL" id="QCYH01000001">
    <property type="protein sequence ID" value="PVA11550.1"/>
    <property type="molecule type" value="Genomic_DNA"/>
</dbReference>
<proteinExistence type="predicted"/>
<dbReference type="SMART" id="SM01040">
    <property type="entry name" value="Bro-N"/>
    <property type="match status" value="1"/>
</dbReference>
<reference evidence="2 3" key="1">
    <citation type="submission" date="2018-04" db="EMBL/GenBank/DDBJ databases">
        <title>Pelagivirga bohaiensis gen. nov., sp. nov., a bacterium isolated from the Bohai Sea.</title>
        <authorList>
            <person name="Ji X."/>
        </authorList>
    </citation>
    <scope>NUCLEOTIDE SEQUENCE [LARGE SCALE GENOMIC DNA]</scope>
    <source>
        <strain evidence="2 3">BH-SD19</strain>
    </source>
</reference>
<accession>A0A2T7GAU4</accession>
<keyword evidence="3" id="KW-1185">Reference proteome</keyword>
<evidence type="ECO:0000313" key="2">
    <source>
        <dbReference type="EMBL" id="PVA11550.1"/>
    </source>
</evidence>
<name>A0A2T7GAU4_9RHOB</name>
<dbReference type="Pfam" id="PF02498">
    <property type="entry name" value="Bro-N"/>
    <property type="match status" value="1"/>
</dbReference>
<dbReference type="PROSITE" id="PS51750">
    <property type="entry name" value="BRO_N"/>
    <property type="match status" value="1"/>
</dbReference>
<sequence>MSAVDADEYLTIAKKDLEGNHEVHDLFPGSAARMALVSESGLYKFVLRSQRTRPAAKEFQDWVTKVVLPAIRKDGLYVQGEEHGALAEK</sequence>
<protein>
    <submittedName>
        <fullName evidence="2">Transporter</fullName>
    </submittedName>
</protein>
<gene>
    <name evidence="2" type="ORF">DC366_00840</name>
</gene>
<organism evidence="2 3">
    <name type="scientific">Pelagivirga sediminicola</name>
    <dbReference type="NCBI Taxonomy" id="2170575"/>
    <lineage>
        <taxon>Bacteria</taxon>
        <taxon>Pseudomonadati</taxon>
        <taxon>Pseudomonadota</taxon>
        <taxon>Alphaproteobacteria</taxon>
        <taxon>Rhodobacterales</taxon>
        <taxon>Paracoccaceae</taxon>
        <taxon>Pelagivirga</taxon>
    </lineage>
</organism>
<evidence type="ECO:0000313" key="3">
    <source>
        <dbReference type="Proteomes" id="UP000244446"/>
    </source>
</evidence>
<dbReference type="Proteomes" id="UP000244446">
    <property type="component" value="Unassembled WGS sequence"/>
</dbReference>